<feature type="compositionally biased region" description="Basic and acidic residues" evidence="1">
    <location>
        <begin position="86"/>
        <end position="95"/>
    </location>
</feature>
<feature type="compositionally biased region" description="Low complexity" evidence="1">
    <location>
        <begin position="28"/>
        <end position="48"/>
    </location>
</feature>
<dbReference type="EMBL" id="AP008984">
    <property type="protein sequence ID" value="BAF48824.1"/>
    <property type="molecule type" value="Genomic_DNA"/>
</dbReference>
<evidence type="ECO:0000313" key="3">
    <source>
        <dbReference type="Proteomes" id="UP000169752"/>
    </source>
</evidence>
<gene>
    <name evidence="2" type="ORF">KHVJ020</name>
</gene>
<organism evidence="2 3">
    <name type="scientific">Cyprinid herpesvirus 3</name>
    <name type="common">CyHV-3</name>
    <dbReference type="NCBI Taxonomy" id="180230"/>
    <lineage>
        <taxon>Viruses</taxon>
        <taxon>Duplodnaviria</taxon>
        <taxon>Heunggongvirae</taxon>
        <taxon>Peploviricota</taxon>
        <taxon>Herviviricetes</taxon>
        <taxon>Herpesvirales</taxon>
        <taxon>Alloherpesviridae</taxon>
        <taxon>Cyvirus</taxon>
        <taxon>Cyvirus cyprinidallo3</taxon>
    </lineage>
</organism>
<feature type="compositionally biased region" description="Low complexity" evidence="1">
    <location>
        <begin position="72"/>
        <end position="81"/>
    </location>
</feature>
<accession>A4FTB9</accession>
<sequence length="127" mass="13813">MNFLKNLKNAVTDAVADVVTEVKINPQQQYPGYGQYPGQAPYGQYPVGYPGPQPGYPGYPPQGYPGYPPQGYPQQPAPAATKPKKQTVDLKKRMADLSNTKMRQGKGVDGFALDRGTEGFSDSDDDE</sequence>
<reference evidence="2 3" key="1">
    <citation type="journal article" date="2007" name="J. Virol.">
        <title>Genome sequences of three koi herpesvirus isolates representing the expanding distribution of an emerging disease threatening koi and common carp worldwide.</title>
        <authorList>
            <person name="Aoki T."/>
            <person name="Hirono I."/>
            <person name="Kurokawa K."/>
            <person name="Fukuda H."/>
            <person name="Nahary R."/>
            <person name="Eldar A."/>
            <person name="Davison A.J."/>
            <person name="Waltzek T.B."/>
            <person name="Bercovier H."/>
            <person name="Hedrick R.P."/>
        </authorList>
    </citation>
    <scope>NUCLEOTIDE SEQUENCE [LARGE SCALE GENOMIC DNA]</scope>
    <source>
        <strain evidence="2">TUMST1</strain>
    </source>
</reference>
<name>A4FTB9_CYHV3</name>
<feature type="compositionally biased region" description="Pro residues" evidence="1">
    <location>
        <begin position="49"/>
        <end position="71"/>
    </location>
</feature>
<proteinExistence type="predicted"/>
<dbReference type="Proteomes" id="UP000169752">
    <property type="component" value="Segment"/>
</dbReference>
<evidence type="ECO:0000313" key="2">
    <source>
        <dbReference type="EMBL" id="BAF48824.1"/>
    </source>
</evidence>
<evidence type="ECO:0000256" key="1">
    <source>
        <dbReference type="SAM" id="MobiDB-lite"/>
    </source>
</evidence>
<feature type="region of interest" description="Disordered" evidence="1">
    <location>
        <begin position="28"/>
        <end position="127"/>
    </location>
</feature>
<protein>
    <submittedName>
        <fullName evidence="2">Uncharacterized protein</fullName>
    </submittedName>
</protein>